<dbReference type="InterPro" id="IPR002316">
    <property type="entry name" value="Pro-tRNA-ligase_IIa"/>
</dbReference>
<evidence type="ECO:0000256" key="5">
    <source>
        <dbReference type="ARBA" id="ARBA00022917"/>
    </source>
</evidence>
<sequence>MGITRASQWLIRAAASPGPSKSVAYRLMRQGGFIARIDNGLFSLLPNGQRSVDRLQRIIEDELDDIGAQKVSYPILGPKTLWDRTDRWDKMGTELVKLRDRHDEEYCLQPTAEEMCTQSVLEMANVRKESMPILLYQTTEKFRDEAHPRYGLLRGRQFLMNDLYSFDLTQEKAVETYQKVSDAYDRILRKRLNLDVFKVRADSGVHGGRLSHEYHLRNPLNQDEIIYCHQCKTGGNAKTEGECQQHGSEKMSSVEIAHTFQLGTKYSEVFGLSIESAPLDMCCFGIGVTRLIHAAIEAMSPTDESALRLPAAIAPFDVAVVVHGKLLDHPFTASLLSDLQKKHKYILLDDRNETLGNRIRSLAHSGIPRYIVLGGKTVKSIDSQPTMELFVGEPMKSELTCLTKAATTNEIFQLLDSHRFL</sequence>
<evidence type="ECO:0000256" key="2">
    <source>
        <dbReference type="ARBA" id="ARBA00022598"/>
    </source>
</evidence>
<reference evidence="10" key="1">
    <citation type="submission" date="2023-06" db="EMBL/GenBank/DDBJ databases">
        <authorList>
            <person name="Delattre M."/>
        </authorList>
    </citation>
    <scope>NUCLEOTIDE SEQUENCE</scope>
    <source>
        <strain evidence="10">AF72</strain>
    </source>
</reference>
<dbReference type="GO" id="GO:0006433">
    <property type="term" value="P:prolyl-tRNA aminoacylation"/>
    <property type="evidence" value="ECO:0007669"/>
    <property type="project" value="InterPro"/>
</dbReference>
<dbReference type="EMBL" id="CATQJA010002630">
    <property type="protein sequence ID" value="CAJ0574425.1"/>
    <property type="molecule type" value="Genomic_DNA"/>
</dbReference>
<dbReference type="Gene3D" id="3.30.930.10">
    <property type="entry name" value="Bira Bifunctional Protein, Domain 2"/>
    <property type="match status" value="1"/>
</dbReference>
<evidence type="ECO:0000259" key="9">
    <source>
        <dbReference type="PROSITE" id="PS50862"/>
    </source>
</evidence>
<dbReference type="Gene3D" id="3.40.50.800">
    <property type="entry name" value="Anticodon-binding domain"/>
    <property type="match status" value="1"/>
</dbReference>
<keyword evidence="2" id="KW-0436">Ligase</keyword>
<evidence type="ECO:0000313" key="10">
    <source>
        <dbReference type="EMBL" id="CAJ0574425.1"/>
    </source>
</evidence>
<evidence type="ECO:0000256" key="3">
    <source>
        <dbReference type="ARBA" id="ARBA00022741"/>
    </source>
</evidence>
<dbReference type="GO" id="GO:0005739">
    <property type="term" value="C:mitochondrion"/>
    <property type="evidence" value="ECO:0007669"/>
    <property type="project" value="TreeGrafter"/>
</dbReference>
<keyword evidence="6" id="KW-0030">Aminoacyl-tRNA synthetase</keyword>
<evidence type="ECO:0000256" key="1">
    <source>
        <dbReference type="ARBA" id="ARBA00012831"/>
    </source>
</evidence>
<keyword evidence="11" id="KW-1185">Reference proteome</keyword>
<evidence type="ECO:0000256" key="8">
    <source>
        <dbReference type="ARBA" id="ARBA00047671"/>
    </source>
</evidence>
<dbReference type="PRINTS" id="PR01046">
    <property type="entry name" value="TRNASYNTHPRO"/>
</dbReference>
<evidence type="ECO:0000256" key="4">
    <source>
        <dbReference type="ARBA" id="ARBA00022840"/>
    </source>
</evidence>
<dbReference type="InterPro" id="IPR050062">
    <property type="entry name" value="Pro-tRNA_synthetase"/>
</dbReference>
<dbReference type="Pfam" id="PF03129">
    <property type="entry name" value="HGTP_anticodon"/>
    <property type="match status" value="1"/>
</dbReference>
<keyword evidence="4" id="KW-0067">ATP-binding</keyword>
<dbReference type="GO" id="GO:0004827">
    <property type="term" value="F:proline-tRNA ligase activity"/>
    <property type="evidence" value="ECO:0007669"/>
    <property type="project" value="UniProtKB-EC"/>
</dbReference>
<dbReference type="AlphaFoldDB" id="A0AA36G135"/>
<dbReference type="GO" id="GO:0005524">
    <property type="term" value="F:ATP binding"/>
    <property type="evidence" value="ECO:0007669"/>
    <property type="project" value="UniProtKB-KW"/>
</dbReference>
<gene>
    <name evidence="10" type="ORF">MSPICULIGERA_LOCUS12758</name>
</gene>
<name>A0AA36G135_9BILA</name>
<dbReference type="InterPro" id="IPR045864">
    <property type="entry name" value="aa-tRNA-synth_II/BPL/LPL"/>
</dbReference>
<dbReference type="SUPFAM" id="SSF52954">
    <property type="entry name" value="Class II aaRS ABD-related"/>
    <property type="match status" value="1"/>
</dbReference>
<dbReference type="PANTHER" id="PTHR42753:SF2">
    <property type="entry name" value="PROLINE--TRNA LIGASE"/>
    <property type="match status" value="1"/>
</dbReference>
<dbReference type="InterPro" id="IPR006195">
    <property type="entry name" value="aa-tRNA-synth_II"/>
</dbReference>
<dbReference type="InterPro" id="IPR033730">
    <property type="entry name" value="ProRS_core_prok"/>
</dbReference>
<dbReference type="EC" id="6.1.1.15" evidence="1"/>
<dbReference type="InterPro" id="IPR002314">
    <property type="entry name" value="aa-tRNA-synt_IIb"/>
</dbReference>
<feature type="domain" description="Aminoacyl-transfer RNA synthetases class-II family profile" evidence="9">
    <location>
        <begin position="54"/>
        <end position="310"/>
    </location>
</feature>
<evidence type="ECO:0000313" key="11">
    <source>
        <dbReference type="Proteomes" id="UP001177023"/>
    </source>
</evidence>
<keyword evidence="3" id="KW-0547">Nucleotide-binding</keyword>
<comment type="caution">
    <text evidence="10">The sequence shown here is derived from an EMBL/GenBank/DDBJ whole genome shotgun (WGS) entry which is preliminary data.</text>
</comment>
<evidence type="ECO:0000256" key="7">
    <source>
        <dbReference type="ARBA" id="ARBA00029731"/>
    </source>
</evidence>
<evidence type="ECO:0000256" key="6">
    <source>
        <dbReference type="ARBA" id="ARBA00023146"/>
    </source>
</evidence>
<dbReference type="InterPro" id="IPR036621">
    <property type="entry name" value="Anticodon-bd_dom_sf"/>
</dbReference>
<organism evidence="10 11">
    <name type="scientific">Mesorhabditis spiculigera</name>
    <dbReference type="NCBI Taxonomy" id="96644"/>
    <lineage>
        <taxon>Eukaryota</taxon>
        <taxon>Metazoa</taxon>
        <taxon>Ecdysozoa</taxon>
        <taxon>Nematoda</taxon>
        <taxon>Chromadorea</taxon>
        <taxon>Rhabditida</taxon>
        <taxon>Rhabditina</taxon>
        <taxon>Rhabditomorpha</taxon>
        <taxon>Rhabditoidea</taxon>
        <taxon>Rhabditidae</taxon>
        <taxon>Mesorhabditinae</taxon>
        <taxon>Mesorhabditis</taxon>
    </lineage>
</organism>
<accession>A0AA36G135</accession>
<proteinExistence type="predicted"/>
<dbReference type="PANTHER" id="PTHR42753">
    <property type="entry name" value="MITOCHONDRIAL RIBOSOME PROTEIN L39/PROLYL-TRNA LIGASE FAMILY MEMBER"/>
    <property type="match status" value="1"/>
</dbReference>
<dbReference type="PROSITE" id="PS50862">
    <property type="entry name" value="AA_TRNA_LIGASE_II"/>
    <property type="match status" value="1"/>
</dbReference>
<dbReference type="Proteomes" id="UP001177023">
    <property type="component" value="Unassembled WGS sequence"/>
</dbReference>
<keyword evidence="5" id="KW-0648">Protein biosynthesis</keyword>
<dbReference type="CDD" id="cd00779">
    <property type="entry name" value="ProRS_core_prok"/>
    <property type="match status" value="1"/>
</dbReference>
<comment type="catalytic activity">
    <reaction evidence="8">
        <text>tRNA(Pro) + L-proline + ATP = L-prolyl-tRNA(Pro) + AMP + diphosphate</text>
        <dbReference type="Rhea" id="RHEA:14305"/>
        <dbReference type="Rhea" id="RHEA-COMP:9700"/>
        <dbReference type="Rhea" id="RHEA-COMP:9702"/>
        <dbReference type="ChEBI" id="CHEBI:30616"/>
        <dbReference type="ChEBI" id="CHEBI:33019"/>
        <dbReference type="ChEBI" id="CHEBI:60039"/>
        <dbReference type="ChEBI" id="CHEBI:78442"/>
        <dbReference type="ChEBI" id="CHEBI:78532"/>
        <dbReference type="ChEBI" id="CHEBI:456215"/>
        <dbReference type="EC" id="6.1.1.15"/>
    </reaction>
</comment>
<dbReference type="Pfam" id="PF00587">
    <property type="entry name" value="tRNA-synt_2b"/>
    <property type="match status" value="1"/>
</dbReference>
<protein>
    <recommendedName>
        <fullName evidence="1">proline--tRNA ligase</fullName>
        <ecNumber evidence="1">6.1.1.15</ecNumber>
    </recommendedName>
    <alternativeName>
        <fullName evidence="7">Prolyl-tRNA synthetase</fullName>
    </alternativeName>
</protein>
<dbReference type="SUPFAM" id="SSF55681">
    <property type="entry name" value="Class II aaRS and biotin synthetases"/>
    <property type="match status" value="1"/>
</dbReference>
<dbReference type="InterPro" id="IPR004154">
    <property type="entry name" value="Anticodon-bd"/>
</dbReference>
<feature type="non-terminal residue" evidence="10">
    <location>
        <position position="1"/>
    </location>
</feature>